<dbReference type="GeneID" id="17268296"/>
<protein>
    <recommendedName>
        <fullName evidence="2 5">peptidylprolyl isomerase</fullName>
        <ecNumber evidence="2 5">5.2.1.8</ecNumber>
    </recommendedName>
</protein>
<dbReference type="FunFam" id="3.10.50.40:FF:000006">
    <property type="entry name" value="Peptidyl-prolyl cis-trans isomerase"/>
    <property type="match status" value="1"/>
</dbReference>
<comment type="catalytic activity">
    <reaction evidence="1 5">
        <text>[protein]-peptidylproline (omega=180) = [protein]-peptidylproline (omega=0)</text>
        <dbReference type="Rhea" id="RHEA:16237"/>
        <dbReference type="Rhea" id="RHEA-COMP:10747"/>
        <dbReference type="Rhea" id="RHEA-COMP:10748"/>
        <dbReference type="ChEBI" id="CHEBI:83833"/>
        <dbReference type="ChEBI" id="CHEBI:83834"/>
        <dbReference type="EC" id="5.2.1.8"/>
    </reaction>
</comment>
<dbReference type="HOGENOM" id="CLU_013615_12_0_1"/>
<dbReference type="PANTHER" id="PTHR43811">
    <property type="entry name" value="FKBP-TYPE PEPTIDYL-PROLYL CIS-TRANS ISOMERASE FKPA"/>
    <property type="match status" value="1"/>
</dbReference>
<accession>A0A0D3JGW4</accession>
<feature type="domain" description="PPIase FKBP-type" evidence="6">
    <location>
        <begin position="21"/>
        <end position="107"/>
    </location>
</feature>
<dbReference type="Proteomes" id="UP000013827">
    <property type="component" value="Unassembled WGS sequence"/>
</dbReference>
<organism evidence="7 8">
    <name type="scientific">Emiliania huxleyi (strain CCMP1516)</name>
    <dbReference type="NCBI Taxonomy" id="280463"/>
    <lineage>
        <taxon>Eukaryota</taxon>
        <taxon>Haptista</taxon>
        <taxon>Haptophyta</taxon>
        <taxon>Prymnesiophyceae</taxon>
        <taxon>Isochrysidales</taxon>
        <taxon>Noelaerhabdaceae</taxon>
        <taxon>Emiliania</taxon>
    </lineage>
</organism>
<evidence type="ECO:0000256" key="5">
    <source>
        <dbReference type="PROSITE-ProRule" id="PRU00277"/>
    </source>
</evidence>
<evidence type="ECO:0000256" key="1">
    <source>
        <dbReference type="ARBA" id="ARBA00000971"/>
    </source>
</evidence>
<keyword evidence="3 5" id="KW-0697">Rotamase</keyword>
<name>A0A0D3JGW4_EMIH1</name>
<reference evidence="7" key="2">
    <citation type="submission" date="2024-10" db="UniProtKB">
        <authorList>
            <consortium name="EnsemblProtists"/>
        </authorList>
    </citation>
    <scope>IDENTIFICATION</scope>
</reference>
<evidence type="ECO:0000256" key="4">
    <source>
        <dbReference type="ARBA" id="ARBA00023235"/>
    </source>
</evidence>
<dbReference type="InterPro" id="IPR001179">
    <property type="entry name" value="PPIase_FKBP_dom"/>
</dbReference>
<dbReference type="PaxDb" id="2903-EOD22749"/>
<evidence type="ECO:0000256" key="2">
    <source>
        <dbReference type="ARBA" id="ARBA00013194"/>
    </source>
</evidence>
<dbReference type="PANTHER" id="PTHR43811:SF19">
    <property type="entry name" value="39 KDA FK506-BINDING NUCLEAR PROTEIN"/>
    <property type="match status" value="1"/>
</dbReference>
<evidence type="ECO:0000259" key="6">
    <source>
        <dbReference type="PROSITE" id="PS50059"/>
    </source>
</evidence>
<dbReference type="EnsemblProtists" id="EOD22749">
    <property type="protein sequence ID" value="EOD22749"/>
    <property type="gene ID" value="EMIHUDRAFT_61278"/>
</dbReference>
<dbReference type="SUPFAM" id="SSF54534">
    <property type="entry name" value="FKBP-like"/>
    <property type="match status" value="1"/>
</dbReference>
<dbReference type="RefSeq" id="XP_005775178.1">
    <property type="nucleotide sequence ID" value="XM_005775121.1"/>
</dbReference>
<dbReference type="PROSITE" id="PS50059">
    <property type="entry name" value="FKBP_PPIASE"/>
    <property type="match status" value="1"/>
</dbReference>
<dbReference type="eggNOG" id="KOG0549">
    <property type="taxonomic scope" value="Eukaryota"/>
</dbReference>
<dbReference type="STRING" id="2903.R1EPD9"/>
<dbReference type="InterPro" id="IPR046357">
    <property type="entry name" value="PPIase_dom_sf"/>
</dbReference>
<dbReference type="Pfam" id="PF00254">
    <property type="entry name" value="FKBP_C"/>
    <property type="match status" value="1"/>
</dbReference>
<evidence type="ECO:0000256" key="3">
    <source>
        <dbReference type="ARBA" id="ARBA00023110"/>
    </source>
</evidence>
<proteinExistence type="predicted"/>
<keyword evidence="8" id="KW-1185">Reference proteome</keyword>
<sequence>TSSGLVVLHEAEGSGASPTASDRVVVHYEGRNADGIAFDSSYARGDPATFAVGGVIPGWTEGLQLMRVGGKARLTIPSHLGYGDKGSPPKIPAKATLVFTVELLGVE</sequence>
<dbReference type="AlphaFoldDB" id="A0A0D3JGW4"/>
<evidence type="ECO:0000313" key="8">
    <source>
        <dbReference type="Proteomes" id="UP000013827"/>
    </source>
</evidence>
<dbReference type="GO" id="GO:0003755">
    <property type="term" value="F:peptidyl-prolyl cis-trans isomerase activity"/>
    <property type="evidence" value="ECO:0007669"/>
    <property type="project" value="UniProtKB-KW"/>
</dbReference>
<keyword evidence="4 5" id="KW-0413">Isomerase</keyword>
<evidence type="ECO:0000313" key="7">
    <source>
        <dbReference type="EnsemblProtists" id="EOD22749"/>
    </source>
</evidence>
<reference evidence="8" key="1">
    <citation type="journal article" date="2013" name="Nature">
        <title>Pan genome of the phytoplankton Emiliania underpins its global distribution.</title>
        <authorList>
            <person name="Read B.A."/>
            <person name="Kegel J."/>
            <person name="Klute M.J."/>
            <person name="Kuo A."/>
            <person name="Lefebvre S.C."/>
            <person name="Maumus F."/>
            <person name="Mayer C."/>
            <person name="Miller J."/>
            <person name="Monier A."/>
            <person name="Salamov A."/>
            <person name="Young J."/>
            <person name="Aguilar M."/>
            <person name="Claverie J.M."/>
            <person name="Frickenhaus S."/>
            <person name="Gonzalez K."/>
            <person name="Herman E.K."/>
            <person name="Lin Y.C."/>
            <person name="Napier J."/>
            <person name="Ogata H."/>
            <person name="Sarno A.F."/>
            <person name="Shmutz J."/>
            <person name="Schroeder D."/>
            <person name="de Vargas C."/>
            <person name="Verret F."/>
            <person name="von Dassow P."/>
            <person name="Valentin K."/>
            <person name="Van de Peer Y."/>
            <person name="Wheeler G."/>
            <person name="Dacks J.B."/>
            <person name="Delwiche C.F."/>
            <person name="Dyhrman S.T."/>
            <person name="Glockner G."/>
            <person name="John U."/>
            <person name="Richards T."/>
            <person name="Worden A.Z."/>
            <person name="Zhang X."/>
            <person name="Grigoriev I.V."/>
            <person name="Allen A.E."/>
            <person name="Bidle K."/>
            <person name="Borodovsky M."/>
            <person name="Bowler C."/>
            <person name="Brownlee C."/>
            <person name="Cock J.M."/>
            <person name="Elias M."/>
            <person name="Gladyshev V.N."/>
            <person name="Groth M."/>
            <person name="Guda C."/>
            <person name="Hadaegh A."/>
            <person name="Iglesias-Rodriguez M.D."/>
            <person name="Jenkins J."/>
            <person name="Jones B.M."/>
            <person name="Lawson T."/>
            <person name="Leese F."/>
            <person name="Lindquist E."/>
            <person name="Lobanov A."/>
            <person name="Lomsadze A."/>
            <person name="Malik S.B."/>
            <person name="Marsh M.E."/>
            <person name="Mackinder L."/>
            <person name="Mock T."/>
            <person name="Mueller-Roeber B."/>
            <person name="Pagarete A."/>
            <person name="Parker M."/>
            <person name="Probert I."/>
            <person name="Quesneville H."/>
            <person name="Raines C."/>
            <person name="Rensing S.A."/>
            <person name="Riano-Pachon D.M."/>
            <person name="Richier S."/>
            <person name="Rokitta S."/>
            <person name="Shiraiwa Y."/>
            <person name="Soanes D.M."/>
            <person name="van der Giezen M."/>
            <person name="Wahlund T.M."/>
            <person name="Williams B."/>
            <person name="Wilson W."/>
            <person name="Wolfe G."/>
            <person name="Wurch L.L."/>
        </authorList>
    </citation>
    <scope>NUCLEOTIDE SEQUENCE</scope>
</reference>
<dbReference type="Gene3D" id="3.10.50.40">
    <property type="match status" value="1"/>
</dbReference>
<dbReference type="KEGG" id="ehx:EMIHUDRAFT_61278"/>
<dbReference type="EC" id="5.2.1.8" evidence="2 5"/>